<dbReference type="AlphaFoldDB" id="A0A7S8IZN0"/>
<gene>
    <name evidence="2" type="ORF">Nkreftii_002200</name>
</gene>
<evidence type="ECO:0000313" key="2">
    <source>
        <dbReference type="EMBL" id="QPD04426.1"/>
    </source>
</evidence>
<feature type="chain" id="PRO_5032856531" description="DUF5666 domain-containing protein" evidence="1">
    <location>
        <begin position="30"/>
        <end position="127"/>
    </location>
</feature>
<proteinExistence type="predicted"/>
<feature type="signal peptide" evidence="1">
    <location>
        <begin position="1"/>
        <end position="29"/>
    </location>
</feature>
<reference evidence="2 3" key="1">
    <citation type="journal article" date="2020" name="ISME J.">
        <title>Enrichment and physiological characterization of a novel comammox Nitrospira indicates ammonium inhibition of complete nitrification.</title>
        <authorList>
            <person name="Sakoula D."/>
            <person name="Koch H."/>
            <person name="Frank J."/>
            <person name="Jetten M.S.M."/>
            <person name="van Kessel M.A.H.J."/>
            <person name="Lucker S."/>
        </authorList>
    </citation>
    <scope>NUCLEOTIDE SEQUENCE [LARGE SCALE GENOMIC DNA]</scope>
    <source>
        <strain evidence="2">Comreactor17</strain>
    </source>
</reference>
<keyword evidence="1" id="KW-0732">Signal</keyword>
<evidence type="ECO:0000256" key="1">
    <source>
        <dbReference type="SAM" id="SignalP"/>
    </source>
</evidence>
<protein>
    <recommendedName>
        <fullName evidence="4">DUF5666 domain-containing protein</fullName>
    </recommendedName>
</protein>
<name>A0A7S8IZN0_9BACT</name>
<evidence type="ECO:0008006" key="4">
    <source>
        <dbReference type="Google" id="ProtNLM"/>
    </source>
</evidence>
<dbReference type="KEGG" id="nkf:Nkreftii_002200"/>
<dbReference type="EMBL" id="CP047423">
    <property type="protein sequence ID" value="QPD04426.1"/>
    <property type="molecule type" value="Genomic_DNA"/>
</dbReference>
<evidence type="ECO:0000313" key="3">
    <source>
        <dbReference type="Proteomes" id="UP000593737"/>
    </source>
</evidence>
<organism evidence="2 3">
    <name type="scientific">Candidatus Nitrospira kreftii</name>
    <dbReference type="NCBI Taxonomy" id="2652173"/>
    <lineage>
        <taxon>Bacteria</taxon>
        <taxon>Pseudomonadati</taxon>
        <taxon>Nitrospirota</taxon>
        <taxon>Nitrospiria</taxon>
        <taxon>Nitrospirales</taxon>
        <taxon>Nitrospiraceae</taxon>
        <taxon>Nitrospira</taxon>
    </lineage>
</organism>
<accession>A0A7S8IZN0</accession>
<dbReference type="Proteomes" id="UP000593737">
    <property type="component" value="Chromosome"/>
</dbReference>
<sequence>MVNLLTSKLIGVGVLSLLLCAALSTVALAEEQAVYDGTPDVEQPGTTIHGKVVKVQKRDAAAHQWDVSVKNVATGEVVLLHLDKATQVKEKAQDPAIGDMVVVKYDDHSKHALTFLKDGSPSPNPAP</sequence>